<dbReference type="Proteomes" id="UP000308549">
    <property type="component" value="Unassembled WGS sequence"/>
</dbReference>
<dbReference type="EMBL" id="NAJL01000009">
    <property type="protein sequence ID" value="TKA31035.1"/>
    <property type="molecule type" value="Genomic_DNA"/>
</dbReference>
<sequence>MVVTAVCPLPDCTDRVRRHPKRRTYVITHLRKDHGVQLAPGHGGDEAKRRRIHAEQFGAWLAENGYDVELNSFFRDIKDGITGRGILRVRSVEVEKARSISEPSYKTDRSLDETDDGGGDPTSSVQTRTPERSSRALLSMPPSAAGKAISTVNGSNKASDDKASDVDPACQRTNDSKTTIASPPGSSISGSLLHKPRAGDDHKLANRRWRVQYTIYTAHEAEPRYTGARDLTCIRCRPDYDRPDGPFTRPFPSVRRLAEHYSREHGLSCEMRIKYGQTMRGSQVAKIELWEE</sequence>
<evidence type="ECO:0000313" key="2">
    <source>
        <dbReference type="EMBL" id="TKA31035.1"/>
    </source>
</evidence>
<feature type="region of interest" description="Disordered" evidence="1">
    <location>
        <begin position="97"/>
        <end position="199"/>
    </location>
</feature>
<name>A0A4U0U9T8_9PEZI</name>
<comment type="caution">
    <text evidence="2">The sequence shown here is derived from an EMBL/GenBank/DDBJ whole genome shotgun (WGS) entry which is preliminary data.</text>
</comment>
<protein>
    <submittedName>
        <fullName evidence="2">Uncharacterized protein</fullName>
    </submittedName>
</protein>
<feature type="compositionally biased region" description="Basic and acidic residues" evidence="1">
    <location>
        <begin position="97"/>
        <end position="112"/>
    </location>
</feature>
<organism evidence="2 3">
    <name type="scientific">Salinomyces thailandicus</name>
    <dbReference type="NCBI Taxonomy" id="706561"/>
    <lineage>
        <taxon>Eukaryota</taxon>
        <taxon>Fungi</taxon>
        <taxon>Dikarya</taxon>
        <taxon>Ascomycota</taxon>
        <taxon>Pezizomycotina</taxon>
        <taxon>Dothideomycetes</taxon>
        <taxon>Dothideomycetidae</taxon>
        <taxon>Mycosphaerellales</taxon>
        <taxon>Teratosphaeriaceae</taxon>
        <taxon>Salinomyces</taxon>
    </lineage>
</organism>
<evidence type="ECO:0000313" key="3">
    <source>
        <dbReference type="Proteomes" id="UP000308549"/>
    </source>
</evidence>
<gene>
    <name evidence="2" type="ORF">B0A50_02003</name>
</gene>
<reference evidence="2 3" key="1">
    <citation type="submission" date="2017-03" db="EMBL/GenBank/DDBJ databases">
        <title>Genomes of endolithic fungi from Antarctica.</title>
        <authorList>
            <person name="Coleine C."/>
            <person name="Masonjones S."/>
            <person name="Stajich J.E."/>
        </authorList>
    </citation>
    <scope>NUCLEOTIDE SEQUENCE [LARGE SCALE GENOMIC DNA]</scope>
    <source>
        <strain evidence="2 3">CCFEE 6315</strain>
    </source>
</reference>
<keyword evidence="3" id="KW-1185">Reference proteome</keyword>
<proteinExistence type="predicted"/>
<feature type="compositionally biased region" description="Low complexity" evidence="1">
    <location>
        <begin position="178"/>
        <end position="193"/>
    </location>
</feature>
<dbReference type="AlphaFoldDB" id="A0A4U0U9T8"/>
<accession>A0A4U0U9T8</accession>
<evidence type="ECO:0000256" key="1">
    <source>
        <dbReference type="SAM" id="MobiDB-lite"/>
    </source>
</evidence>